<evidence type="ECO:0000313" key="7">
    <source>
        <dbReference type="Proteomes" id="UP000054166"/>
    </source>
</evidence>
<evidence type="ECO:0000256" key="5">
    <source>
        <dbReference type="ARBA" id="ARBA00030497"/>
    </source>
</evidence>
<dbReference type="GO" id="GO:0006729">
    <property type="term" value="P:tetrahydrobiopterin biosynthetic process"/>
    <property type="evidence" value="ECO:0007669"/>
    <property type="project" value="InterPro"/>
</dbReference>
<dbReference type="EC" id="4.2.1.96" evidence="3"/>
<evidence type="ECO:0000313" key="6">
    <source>
        <dbReference type="EMBL" id="KIM75952.1"/>
    </source>
</evidence>
<dbReference type="STRING" id="765440.A0A0C3BF62"/>
<protein>
    <recommendedName>
        <fullName evidence="3">4a-hydroxytetrahydrobiopterin dehydratase</fullName>
        <ecNumber evidence="3">4.2.1.96</ecNumber>
    </recommendedName>
    <alternativeName>
        <fullName evidence="5">4-alpha-hydroxy-tetrahydropterin dehydratase</fullName>
    </alternativeName>
</protein>
<evidence type="ECO:0000256" key="3">
    <source>
        <dbReference type="ARBA" id="ARBA00013252"/>
    </source>
</evidence>
<keyword evidence="7" id="KW-1185">Reference proteome</keyword>
<keyword evidence="4" id="KW-0456">Lyase</keyword>
<dbReference type="OrthoDB" id="3263285at2759"/>
<dbReference type="CDD" id="cd00488">
    <property type="entry name" value="PCD_DCoH"/>
    <property type="match status" value="1"/>
</dbReference>
<reference evidence="6 7" key="1">
    <citation type="submission" date="2014-04" db="EMBL/GenBank/DDBJ databases">
        <authorList>
            <consortium name="DOE Joint Genome Institute"/>
            <person name="Kuo A."/>
            <person name="Tarkka M."/>
            <person name="Buscot F."/>
            <person name="Kohler A."/>
            <person name="Nagy L.G."/>
            <person name="Floudas D."/>
            <person name="Copeland A."/>
            <person name="Barry K.W."/>
            <person name="Cichocki N."/>
            <person name="Veneault-Fourrey C."/>
            <person name="LaButti K."/>
            <person name="Lindquist E.A."/>
            <person name="Lipzen A."/>
            <person name="Lundell T."/>
            <person name="Morin E."/>
            <person name="Murat C."/>
            <person name="Sun H."/>
            <person name="Tunlid A."/>
            <person name="Henrissat B."/>
            <person name="Grigoriev I.V."/>
            <person name="Hibbett D.S."/>
            <person name="Martin F."/>
            <person name="Nordberg H.P."/>
            <person name="Cantor M.N."/>
            <person name="Hua S.X."/>
        </authorList>
    </citation>
    <scope>NUCLEOTIDE SEQUENCE [LARGE SCALE GENOMIC DNA]</scope>
    <source>
        <strain evidence="6 7">F 1598</strain>
    </source>
</reference>
<evidence type="ECO:0000256" key="1">
    <source>
        <dbReference type="ARBA" id="ARBA00001554"/>
    </source>
</evidence>
<organism evidence="6 7">
    <name type="scientific">Piloderma croceum (strain F 1598)</name>
    <dbReference type="NCBI Taxonomy" id="765440"/>
    <lineage>
        <taxon>Eukaryota</taxon>
        <taxon>Fungi</taxon>
        <taxon>Dikarya</taxon>
        <taxon>Basidiomycota</taxon>
        <taxon>Agaricomycotina</taxon>
        <taxon>Agaricomycetes</taxon>
        <taxon>Agaricomycetidae</taxon>
        <taxon>Atheliales</taxon>
        <taxon>Atheliaceae</taxon>
        <taxon>Piloderma</taxon>
    </lineage>
</organism>
<dbReference type="EMBL" id="KN833040">
    <property type="protein sequence ID" value="KIM75952.1"/>
    <property type="molecule type" value="Genomic_DNA"/>
</dbReference>
<evidence type="ECO:0000256" key="4">
    <source>
        <dbReference type="ARBA" id="ARBA00023239"/>
    </source>
</evidence>
<evidence type="ECO:0000256" key="2">
    <source>
        <dbReference type="ARBA" id="ARBA00006472"/>
    </source>
</evidence>
<accession>A0A0C3BF62</accession>
<dbReference type="InParanoid" id="A0A0C3BF62"/>
<dbReference type="Proteomes" id="UP000054166">
    <property type="component" value="Unassembled WGS sequence"/>
</dbReference>
<dbReference type="Pfam" id="PF01329">
    <property type="entry name" value="Pterin_4a"/>
    <property type="match status" value="1"/>
</dbReference>
<reference evidence="7" key="2">
    <citation type="submission" date="2015-01" db="EMBL/GenBank/DDBJ databases">
        <title>Evolutionary Origins and Diversification of the Mycorrhizal Mutualists.</title>
        <authorList>
            <consortium name="DOE Joint Genome Institute"/>
            <consortium name="Mycorrhizal Genomics Consortium"/>
            <person name="Kohler A."/>
            <person name="Kuo A."/>
            <person name="Nagy L.G."/>
            <person name="Floudas D."/>
            <person name="Copeland A."/>
            <person name="Barry K.W."/>
            <person name="Cichocki N."/>
            <person name="Veneault-Fourrey C."/>
            <person name="LaButti K."/>
            <person name="Lindquist E.A."/>
            <person name="Lipzen A."/>
            <person name="Lundell T."/>
            <person name="Morin E."/>
            <person name="Murat C."/>
            <person name="Riley R."/>
            <person name="Ohm R."/>
            <person name="Sun H."/>
            <person name="Tunlid A."/>
            <person name="Henrissat B."/>
            <person name="Grigoriev I.V."/>
            <person name="Hibbett D.S."/>
            <person name="Martin F."/>
        </authorList>
    </citation>
    <scope>NUCLEOTIDE SEQUENCE [LARGE SCALE GENOMIC DNA]</scope>
    <source>
        <strain evidence="7">F 1598</strain>
    </source>
</reference>
<dbReference type="PANTHER" id="PTHR12599">
    <property type="entry name" value="PTERIN-4-ALPHA-CARBINOLAMINE DEHYDRATASE"/>
    <property type="match status" value="1"/>
</dbReference>
<comment type="catalytic activity">
    <reaction evidence="1">
        <text>(4aS,6R)-4a-hydroxy-L-erythro-5,6,7,8-tetrahydrobiopterin = (6R)-L-erythro-6,7-dihydrobiopterin + H2O</text>
        <dbReference type="Rhea" id="RHEA:11920"/>
        <dbReference type="ChEBI" id="CHEBI:15377"/>
        <dbReference type="ChEBI" id="CHEBI:15642"/>
        <dbReference type="ChEBI" id="CHEBI:43120"/>
        <dbReference type="EC" id="4.2.1.96"/>
    </reaction>
</comment>
<dbReference type="PANTHER" id="PTHR12599:SF0">
    <property type="entry name" value="PTERIN-4-ALPHA-CARBINOLAMINE DEHYDRATASE"/>
    <property type="match status" value="1"/>
</dbReference>
<dbReference type="AlphaFoldDB" id="A0A0C3BF62"/>
<dbReference type="InterPro" id="IPR036428">
    <property type="entry name" value="PCD_sf"/>
</dbReference>
<proteinExistence type="inferred from homology"/>
<dbReference type="Gene3D" id="3.30.1360.20">
    <property type="entry name" value="Transcriptional coactivator/pterin dehydratase"/>
    <property type="match status" value="1"/>
</dbReference>
<name>A0A0C3BF62_PILCF</name>
<dbReference type="InterPro" id="IPR001533">
    <property type="entry name" value="Pterin_deHydtase"/>
</dbReference>
<gene>
    <name evidence="6" type="ORF">PILCRDRAFT_826793</name>
</gene>
<dbReference type="SUPFAM" id="SSF55248">
    <property type="entry name" value="PCD-like"/>
    <property type="match status" value="1"/>
</dbReference>
<dbReference type="GO" id="GO:0008124">
    <property type="term" value="F:4-alpha-hydroxytetrahydrobiopterin dehydratase activity"/>
    <property type="evidence" value="ECO:0007669"/>
    <property type="project" value="UniProtKB-EC"/>
</dbReference>
<sequence>MYSRTASYLPSIILSPLRFQSRSLTTLRTCRRELVIPRRPLSVRFLFDAAPSSSTDDSDAASTVAAQKNAETLNSYAPIPSPPPQSLLYPLVQEDISRYLKPMYTRRWSVKWNNRQLHPTKGTLFLAKTFKLVDYEATMSFLRDIAIIVREENHHPEIAFNYRTVKIQTQTHRIAGPSIPIPDADGKIIRTPPGLTLNDARLAIRIEKLFTDVYLADGRGRPTGDNANVLTTPETLEEMEVLAARSLRRLRTDKTKRLAENEHSDTE</sequence>
<comment type="similarity">
    <text evidence="2">Belongs to the pterin-4-alpha-carbinolamine dehydratase family.</text>
</comment>
<dbReference type="HOGENOM" id="CLU_1042484_0_0_1"/>